<dbReference type="InterPro" id="IPR029044">
    <property type="entry name" value="Nucleotide-diphossugar_trans"/>
</dbReference>
<evidence type="ECO:0000313" key="6">
    <source>
        <dbReference type="Proteomes" id="UP000034050"/>
    </source>
</evidence>
<keyword evidence="3 5" id="KW-0808">Transferase</keyword>
<dbReference type="Gene3D" id="3.90.550.10">
    <property type="entry name" value="Spore Coat Polysaccharide Biosynthesis Protein SpsA, Chain A"/>
    <property type="match status" value="1"/>
</dbReference>
<feature type="domain" description="Glycosyltransferase 2-like" evidence="4">
    <location>
        <begin position="4"/>
        <end position="163"/>
    </location>
</feature>
<dbReference type="PANTHER" id="PTHR43179:SF12">
    <property type="entry name" value="GALACTOFURANOSYLTRANSFERASE GLFT2"/>
    <property type="match status" value="1"/>
</dbReference>
<dbReference type="InterPro" id="IPR001173">
    <property type="entry name" value="Glyco_trans_2-like"/>
</dbReference>
<evidence type="ECO:0000256" key="1">
    <source>
        <dbReference type="ARBA" id="ARBA00006739"/>
    </source>
</evidence>
<evidence type="ECO:0000259" key="4">
    <source>
        <dbReference type="Pfam" id="PF00535"/>
    </source>
</evidence>
<dbReference type="Proteomes" id="UP000034050">
    <property type="component" value="Unassembled WGS sequence"/>
</dbReference>
<dbReference type="GO" id="GO:0016757">
    <property type="term" value="F:glycosyltransferase activity"/>
    <property type="evidence" value="ECO:0007669"/>
    <property type="project" value="UniProtKB-KW"/>
</dbReference>
<dbReference type="AlphaFoldDB" id="A0A0G1CNS2"/>
<protein>
    <submittedName>
        <fullName evidence="5">Glycosyl transferase, family 2</fullName>
    </submittedName>
</protein>
<reference evidence="5 6" key="1">
    <citation type="journal article" date="2015" name="Nature">
        <title>rRNA introns, odd ribosomes, and small enigmatic genomes across a large radiation of phyla.</title>
        <authorList>
            <person name="Brown C.T."/>
            <person name="Hug L.A."/>
            <person name="Thomas B.C."/>
            <person name="Sharon I."/>
            <person name="Castelle C.J."/>
            <person name="Singh A."/>
            <person name="Wilkins M.J."/>
            <person name="Williams K.H."/>
            <person name="Banfield J.F."/>
        </authorList>
    </citation>
    <scope>NUCLEOTIDE SEQUENCE [LARGE SCALE GENOMIC DNA]</scope>
</reference>
<keyword evidence="2" id="KW-0328">Glycosyltransferase</keyword>
<gene>
    <name evidence="5" type="ORF">UV61_C0002G0141</name>
</gene>
<dbReference type="EMBL" id="LCFD01000002">
    <property type="protein sequence ID" value="KKS87420.1"/>
    <property type="molecule type" value="Genomic_DNA"/>
</dbReference>
<comment type="caution">
    <text evidence="5">The sequence shown here is derived from an EMBL/GenBank/DDBJ whole genome shotgun (WGS) entry which is preliminary data.</text>
</comment>
<dbReference type="Pfam" id="PF00535">
    <property type="entry name" value="Glycos_transf_2"/>
    <property type="match status" value="1"/>
</dbReference>
<sequence>MQISLVIPNFNGRHLLAKNLPHVIKAFSVAEIIVVDDGSSDGSAKFLKQSFPNVKLLEKATTSGFSTSVNLGFKAAIGEIVVLLNTDVVPKADFLGPLLSHFEDPNIFAVGCLEESIEGAQTTARGRGIGRFRRGFLEHRRGEVDKTDTLWASGGASAFKKSLWDKLHGFNEIYDPFYWEDIDVSYRALKSGYQVLFESRSRVTHRHEEGSIKKQYSANEVRTIAYRNQFIFVWKNITDLQYFSQHLFWLPYHLFFALIRGDLAMWKGFGLALLRLPRIWISRGYETKLYTKTDAEVIQQFTI</sequence>
<name>A0A0G1CNS2_9BACT</name>
<organism evidence="5 6">
    <name type="scientific">Candidatus Gottesmanbacteria bacterium GW2011_GWB1_43_11</name>
    <dbReference type="NCBI Taxonomy" id="1618446"/>
    <lineage>
        <taxon>Bacteria</taxon>
        <taxon>Candidatus Gottesmaniibacteriota</taxon>
    </lineage>
</organism>
<dbReference type="STRING" id="1618446.UV61_C0002G0141"/>
<comment type="similarity">
    <text evidence="1">Belongs to the glycosyltransferase 2 family.</text>
</comment>
<evidence type="ECO:0000256" key="2">
    <source>
        <dbReference type="ARBA" id="ARBA00022676"/>
    </source>
</evidence>
<dbReference type="SUPFAM" id="SSF53448">
    <property type="entry name" value="Nucleotide-diphospho-sugar transferases"/>
    <property type="match status" value="1"/>
</dbReference>
<accession>A0A0G1CNS2</accession>
<evidence type="ECO:0000313" key="5">
    <source>
        <dbReference type="EMBL" id="KKS87420.1"/>
    </source>
</evidence>
<evidence type="ECO:0000256" key="3">
    <source>
        <dbReference type="ARBA" id="ARBA00022679"/>
    </source>
</evidence>
<proteinExistence type="inferred from homology"/>
<dbReference type="PANTHER" id="PTHR43179">
    <property type="entry name" value="RHAMNOSYLTRANSFERASE WBBL"/>
    <property type="match status" value="1"/>
</dbReference>